<dbReference type="EMBL" id="LAZR01028423">
    <property type="protein sequence ID" value="KKL62655.1"/>
    <property type="molecule type" value="Genomic_DNA"/>
</dbReference>
<comment type="caution">
    <text evidence="1">The sequence shown here is derived from an EMBL/GenBank/DDBJ whole genome shotgun (WGS) entry which is preliminary data.</text>
</comment>
<accession>A0A0F9FZ60</accession>
<proteinExistence type="predicted"/>
<organism evidence="1">
    <name type="scientific">marine sediment metagenome</name>
    <dbReference type="NCBI Taxonomy" id="412755"/>
    <lineage>
        <taxon>unclassified sequences</taxon>
        <taxon>metagenomes</taxon>
        <taxon>ecological metagenomes</taxon>
    </lineage>
</organism>
<reference evidence="1" key="1">
    <citation type="journal article" date="2015" name="Nature">
        <title>Complex archaea that bridge the gap between prokaryotes and eukaryotes.</title>
        <authorList>
            <person name="Spang A."/>
            <person name="Saw J.H."/>
            <person name="Jorgensen S.L."/>
            <person name="Zaremba-Niedzwiedzka K."/>
            <person name="Martijn J."/>
            <person name="Lind A.E."/>
            <person name="van Eijk R."/>
            <person name="Schleper C."/>
            <person name="Guy L."/>
            <person name="Ettema T.J."/>
        </authorList>
    </citation>
    <scope>NUCLEOTIDE SEQUENCE</scope>
</reference>
<evidence type="ECO:0008006" key="2">
    <source>
        <dbReference type="Google" id="ProtNLM"/>
    </source>
</evidence>
<gene>
    <name evidence="1" type="ORF">LCGC14_2183010</name>
</gene>
<protein>
    <recommendedName>
        <fullName evidence="2">F5/8 type C domain-containing protein</fullName>
    </recommendedName>
</protein>
<evidence type="ECO:0000313" key="1">
    <source>
        <dbReference type="EMBL" id="KKL62655.1"/>
    </source>
</evidence>
<name>A0A0F9FZ60_9ZZZZ</name>
<sequence length="108" mass="11430">MTNIAQSGWQEATISDGDTSVDIDLGALFTRIVVLVPSLTGAYVTVSVSRDNSTFFTLEQVSNGDELDSVVNDSRAQIVDIGGMQYIRLTANAAQSGSDANCLVKGVR</sequence>
<dbReference type="AlphaFoldDB" id="A0A0F9FZ60"/>